<accession>A0AAV4QI20</accession>
<reference evidence="1 2" key="1">
    <citation type="submission" date="2021-06" db="EMBL/GenBank/DDBJ databases">
        <title>Caerostris darwini draft genome.</title>
        <authorList>
            <person name="Kono N."/>
            <person name="Arakawa K."/>
        </authorList>
    </citation>
    <scope>NUCLEOTIDE SEQUENCE [LARGE SCALE GENOMIC DNA]</scope>
</reference>
<proteinExistence type="predicted"/>
<keyword evidence="2" id="KW-1185">Reference proteome</keyword>
<evidence type="ECO:0000313" key="1">
    <source>
        <dbReference type="EMBL" id="GIY07008.1"/>
    </source>
</evidence>
<evidence type="ECO:0000313" key="2">
    <source>
        <dbReference type="Proteomes" id="UP001054837"/>
    </source>
</evidence>
<name>A0AAV4QI20_9ARAC</name>
<sequence length="193" mass="22806">MGKSDHALLSERKEIRARVHSCAMQRGTNKVSFSRHGHSRFTSNINKIPKKKKSTADFMCFRFILTPLERETVELGRRKRRLETPRVHCLMAVYFITLRSSHSRSIVQKLQRKKNIYCYNFHLCLSVVSHYIFLCRKKFIVLPKNCCWKIFYYYYEILIGRAPGFMHSNAEGSDDDMKWFCRSNKLSYCSVVG</sequence>
<dbReference type="EMBL" id="BPLQ01004281">
    <property type="protein sequence ID" value="GIY07008.1"/>
    <property type="molecule type" value="Genomic_DNA"/>
</dbReference>
<dbReference type="Proteomes" id="UP001054837">
    <property type="component" value="Unassembled WGS sequence"/>
</dbReference>
<comment type="caution">
    <text evidence="1">The sequence shown here is derived from an EMBL/GenBank/DDBJ whole genome shotgun (WGS) entry which is preliminary data.</text>
</comment>
<organism evidence="1 2">
    <name type="scientific">Caerostris darwini</name>
    <dbReference type="NCBI Taxonomy" id="1538125"/>
    <lineage>
        <taxon>Eukaryota</taxon>
        <taxon>Metazoa</taxon>
        <taxon>Ecdysozoa</taxon>
        <taxon>Arthropoda</taxon>
        <taxon>Chelicerata</taxon>
        <taxon>Arachnida</taxon>
        <taxon>Araneae</taxon>
        <taxon>Araneomorphae</taxon>
        <taxon>Entelegynae</taxon>
        <taxon>Araneoidea</taxon>
        <taxon>Araneidae</taxon>
        <taxon>Caerostris</taxon>
    </lineage>
</organism>
<dbReference type="AlphaFoldDB" id="A0AAV4QI20"/>
<gene>
    <name evidence="1" type="ORF">CDAR_14311</name>
</gene>
<protein>
    <submittedName>
        <fullName evidence="1">Uncharacterized protein</fullName>
    </submittedName>
</protein>